<proteinExistence type="predicted"/>
<comment type="caution">
    <text evidence="1">The sequence shown here is derived from an EMBL/GenBank/DDBJ whole genome shotgun (WGS) entry which is preliminary data.</text>
</comment>
<organism evidence="1 2">
    <name type="scientific">Aspergillus melleus</name>
    <dbReference type="NCBI Taxonomy" id="138277"/>
    <lineage>
        <taxon>Eukaryota</taxon>
        <taxon>Fungi</taxon>
        <taxon>Dikarya</taxon>
        <taxon>Ascomycota</taxon>
        <taxon>Pezizomycotina</taxon>
        <taxon>Eurotiomycetes</taxon>
        <taxon>Eurotiomycetidae</taxon>
        <taxon>Eurotiales</taxon>
        <taxon>Aspergillaceae</taxon>
        <taxon>Aspergillus</taxon>
        <taxon>Aspergillus subgen. Circumdati</taxon>
    </lineage>
</organism>
<protein>
    <submittedName>
        <fullName evidence="1">Cohesin complex subunit</fullName>
    </submittedName>
</protein>
<sequence length="1216" mass="136142">METDLRPSSPQPGSTQEASTPQTDRRKSGRTTRRPELFSQRYGANEGTAPGGSKRKRATPGDEDEDEDEDEVEVEDASEPESDESNDDEPDAEELREKKRAARRAAAKKSAASGTKAKPKSRSSKKPKVASNGIGNQLAFRPAATNGKKPASRPRKPVVRPSLAAGEKGLFAEVFGKGRNPDTTAADWLKSYQKDQVEATRQMIIFIIRCTGFDSEVESVDITDLDHVPQRVHDLSTRYQDLGFADYPLISKARTFRNYKTVLEDFLSALIQTLHHSSTLYKDPNLLDNILVWLGPITGSHCRPFRHTATFIILKVMNTLCDVARELMTSISTSRKQLESEKRKRSVNKGRADAIQSAIQEGDKKLELVDEVLQNGVNTFFVNRHRDIDPNIRSACISALGYWMRTYREYFFEGQFLRYFGYILSDPVAHNRGVVVEELCSLYENRDNLAVLRTFSNRFVLRVVEMSAHDTDLEVRASAIVLADLIRDVGLLKPEDIDTVGRLIFDAEPKVRKSAGRFFAANVEESFESTVEEVGDEIDEMFGDEDEDDFESPKRSWIKYKCLTDMLQAYDDQENELHPDRPFTVSRDALSGISVDSRFVLATEAIYSRFPELSQWQSLAGYLLYDHSQIEDEPSEDDTVAVVKKLYKMEEGQEVILLEMLCCAVKLRVLEVAKSDIDKRGRKVKALTDKIPELQEEIAHNLAQIIPQLLNKFGSVPEAASAVLRLEHLVDLDKIQDMQKDATAYTTLLNDINKQFLTHSDQDVLAEASVAFLHAKSSDDMREALENKVQELWDDVVETLNTLSQKTEAVEGSSLPFATLNELTNTVSRISNLASITDCTHVLETSPSRSKGKNKGRSEVPFNTLLHLAKRGLREDENDEDLASAESELVISSIRTLLFYFMWKVQSLRASLSAGKATFSTAYFEALTKSRETFVSTLVAIMQKRSDLDDVRFAAITTLLDLQTLFGTLRHAGQNASNDEDVILQTQSLVHEIDSNTQALVSKIHATAERKYAKLRKSVLKHDDAEEPESDSDVERPPSDDESEIDSDDEAAANDALRSSIIAEQRLCELTGKLVLAIVGRIIDASGDQQGNLKKALLRRRTNLGPNYRAVVSFLVEPKSRGSRSAPSKPKPSAPKTAPKSPAAPNHKRANNHKSAEKIDEDEEDEYREHSPIEDDDEDLRARGLIEDEIIDPDDDEEEAPNHAAPNPDEDEIMGD</sequence>
<evidence type="ECO:0000313" key="2">
    <source>
        <dbReference type="Proteomes" id="UP001177260"/>
    </source>
</evidence>
<accession>A0ACC3APX2</accession>
<keyword evidence="2" id="KW-1185">Reference proteome</keyword>
<reference evidence="1 2" key="1">
    <citation type="journal article" date="2023" name="ACS Omega">
        <title>Identification of the Neoaspergillic Acid Biosynthesis Gene Cluster by Establishing an In Vitro CRISPR-Ribonucleoprotein Genetic System in Aspergillus melleus.</title>
        <authorList>
            <person name="Yuan B."/>
            <person name="Grau M.F."/>
            <person name="Murata R.M."/>
            <person name="Torok T."/>
            <person name="Venkateswaran K."/>
            <person name="Stajich J.E."/>
            <person name="Wang C.C.C."/>
        </authorList>
    </citation>
    <scope>NUCLEOTIDE SEQUENCE [LARGE SCALE GENOMIC DNA]</scope>
    <source>
        <strain evidence="1 2">IMV 1140</strain>
    </source>
</reference>
<dbReference type="Proteomes" id="UP001177260">
    <property type="component" value="Unassembled WGS sequence"/>
</dbReference>
<evidence type="ECO:0000313" key="1">
    <source>
        <dbReference type="EMBL" id="KAK1139742.1"/>
    </source>
</evidence>
<dbReference type="EMBL" id="JAOPJF010000099">
    <property type="protein sequence ID" value="KAK1139742.1"/>
    <property type="molecule type" value="Genomic_DNA"/>
</dbReference>
<gene>
    <name evidence="1" type="primary">IRR1</name>
    <name evidence="1" type="ORF">N8T08_011206</name>
</gene>
<name>A0ACC3APX2_9EURO</name>